<dbReference type="InterPro" id="IPR006016">
    <property type="entry name" value="UspA"/>
</dbReference>
<dbReference type="STRING" id="767519.SAMN05216559_0340"/>
<feature type="domain" description="UspA" evidence="2">
    <location>
        <begin position="1"/>
        <end position="137"/>
    </location>
</feature>
<evidence type="ECO:0000259" key="2">
    <source>
        <dbReference type="Pfam" id="PF00582"/>
    </source>
</evidence>
<evidence type="ECO:0000313" key="4">
    <source>
        <dbReference type="Proteomes" id="UP000199062"/>
    </source>
</evidence>
<proteinExistence type="inferred from homology"/>
<dbReference type="PANTHER" id="PTHR46268:SF6">
    <property type="entry name" value="UNIVERSAL STRESS PROTEIN UP12"/>
    <property type="match status" value="1"/>
</dbReference>
<organism evidence="3 4">
    <name type="scientific">Halomicrobium zhouii</name>
    <dbReference type="NCBI Taxonomy" id="767519"/>
    <lineage>
        <taxon>Archaea</taxon>
        <taxon>Methanobacteriati</taxon>
        <taxon>Methanobacteriota</taxon>
        <taxon>Stenosarchaea group</taxon>
        <taxon>Halobacteria</taxon>
        <taxon>Halobacteriales</taxon>
        <taxon>Haloarculaceae</taxon>
        <taxon>Halomicrobium</taxon>
    </lineage>
</organism>
<dbReference type="SUPFAM" id="SSF52402">
    <property type="entry name" value="Adenine nucleotide alpha hydrolases-like"/>
    <property type="match status" value="1"/>
</dbReference>
<dbReference type="InterPro" id="IPR014729">
    <property type="entry name" value="Rossmann-like_a/b/a_fold"/>
</dbReference>
<dbReference type="InterPro" id="IPR006015">
    <property type="entry name" value="Universal_stress_UspA"/>
</dbReference>
<name>A0A1I6K7Z2_9EURY</name>
<reference evidence="3 4" key="1">
    <citation type="submission" date="2016-10" db="EMBL/GenBank/DDBJ databases">
        <authorList>
            <person name="de Groot N.N."/>
        </authorList>
    </citation>
    <scope>NUCLEOTIDE SEQUENCE [LARGE SCALE GENOMIC DNA]</scope>
    <source>
        <strain evidence="3 4">CGMCC 1.10457</strain>
    </source>
</reference>
<protein>
    <submittedName>
        <fullName evidence="3">Nucleotide-binding universal stress protein, UspA family</fullName>
    </submittedName>
</protein>
<dbReference type="AlphaFoldDB" id="A0A1I6K7Z2"/>
<dbReference type="Pfam" id="PF00582">
    <property type="entry name" value="Usp"/>
    <property type="match status" value="1"/>
</dbReference>
<sequence>MYERILFPTDGSAGTAHVALQAIDLAQQYGATIHVLHVVDEDLRGLVEGLSGEDALETEGKRALERIEQMAEAHGVDVTTAIEEGDPAESIVAYADDIDADLIVAGTHGRTGIKRRVIGSVAERIVRNATCPVMTVRLGETDVTVDSKEEARELAAAALERDGLDATVTGVERQVSVWVVDAESDDSSSVVYVDPVTQRTSVIDRD</sequence>
<dbReference type="RefSeq" id="WP_089813286.1">
    <property type="nucleotide sequence ID" value="NZ_FOZK01000001.1"/>
</dbReference>
<dbReference type="OrthoDB" id="105697at2157"/>
<dbReference type="PANTHER" id="PTHR46268">
    <property type="entry name" value="STRESS RESPONSE PROTEIN NHAX"/>
    <property type="match status" value="1"/>
</dbReference>
<dbReference type="Gene3D" id="3.40.50.620">
    <property type="entry name" value="HUPs"/>
    <property type="match status" value="1"/>
</dbReference>
<dbReference type="CDD" id="cd00293">
    <property type="entry name" value="USP-like"/>
    <property type="match status" value="1"/>
</dbReference>
<evidence type="ECO:0000256" key="1">
    <source>
        <dbReference type="ARBA" id="ARBA00008791"/>
    </source>
</evidence>
<dbReference type="EMBL" id="FOZK01000001">
    <property type="protein sequence ID" value="SFR87336.1"/>
    <property type="molecule type" value="Genomic_DNA"/>
</dbReference>
<accession>A0A1I6K7Z2</accession>
<dbReference type="PRINTS" id="PR01438">
    <property type="entry name" value="UNVRSLSTRESS"/>
</dbReference>
<keyword evidence="4" id="KW-1185">Reference proteome</keyword>
<dbReference type="Proteomes" id="UP000199062">
    <property type="component" value="Unassembled WGS sequence"/>
</dbReference>
<gene>
    <name evidence="3" type="ORF">SAMN05216559_0340</name>
</gene>
<comment type="similarity">
    <text evidence="1">Belongs to the universal stress protein A family.</text>
</comment>
<evidence type="ECO:0000313" key="3">
    <source>
        <dbReference type="EMBL" id="SFR87336.1"/>
    </source>
</evidence>